<keyword evidence="9 12" id="KW-0238">DNA-binding</keyword>
<dbReference type="EMBL" id="CP036276">
    <property type="protein sequence ID" value="QDU45941.1"/>
    <property type="molecule type" value="Genomic_DNA"/>
</dbReference>
<keyword evidence="2 12" id="KW-0235">DNA replication</keyword>
<dbReference type="KEGG" id="sdyn:Mal52_44380"/>
<evidence type="ECO:0000256" key="7">
    <source>
        <dbReference type="ARBA" id="ARBA00022833"/>
    </source>
</evidence>
<evidence type="ECO:0000256" key="10">
    <source>
        <dbReference type="ARBA" id="ARBA00023235"/>
    </source>
</evidence>
<keyword evidence="1 12" id="KW-0639">Primosome</keyword>
<dbReference type="SMART" id="SM00487">
    <property type="entry name" value="DEXDc"/>
    <property type="match status" value="1"/>
</dbReference>
<dbReference type="GO" id="GO:0006302">
    <property type="term" value="P:double-strand break repair"/>
    <property type="evidence" value="ECO:0007669"/>
    <property type="project" value="InterPro"/>
</dbReference>
<dbReference type="GO" id="GO:1990077">
    <property type="term" value="C:primosome complex"/>
    <property type="evidence" value="ECO:0007669"/>
    <property type="project" value="UniProtKB-UniRule"/>
</dbReference>
<dbReference type="PROSITE" id="PS51192">
    <property type="entry name" value="HELICASE_ATP_BIND_1"/>
    <property type="match status" value="1"/>
</dbReference>
<dbReference type="GO" id="GO:0006310">
    <property type="term" value="P:DNA recombination"/>
    <property type="evidence" value="ECO:0007669"/>
    <property type="project" value="InterPro"/>
</dbReference>
<feature type="binding site" evidence="12">
    <location>
        <position position="495"/>
    </location>
    <ligand>
        <name>Zn(2+)</name>
        <dbReference type="ChEBI" id="CHEBI:29105"/>
        <label>2</label>
    </ligand>
</feature>
<dbReference type="PANTHER" id="PTHR30580">
    <property type="entry name" value="PRIMOSOMAL PROTEIN N"/>
    <property type="match status" value="1"/>
</dbReference>
<keyword evidence="16" id="KW-1185">Reference proteome</keyword>
<dbReference type="InterPro" id="IPR011545">
    <property type="entry name" value="DEAD/DEAH_box_helicase_dom"/>
</dbReference>
<dbReference type="Pfam" id="PF17764">
    <property type="entry name" value="PriA_3primeBD"/>
    <property type="match status" value="1"/>
</dbReference>
<dbReference type="SUPFAM" id="SSF52540">
    <property type="entry name" value="P-loop containing nucleoside triphosphate hydrolases"/>
    <property type="match status" value="1"/>
</dbReference>
<dbReference type="EC" id="5.6.2.4" evidence="12"/>
<keyword evidence="6 12" id="KW-0347">Helicase</keyword>
<feature type="binding site" evidence="12">
    <location>
        <position position="474"/>
    </location>
    <ligand>
        <name>Zn(2+)</name>
        <dbReference type="ChEBI" id="CHEBI:29105"/>
        <label>2</label>
    </ligand>
</feature>
<dbReference type="Gene3D" id="3.40.1440.60">
    <property type="entry name" value="PriA, 3(prime) DNA-binding domain"/>
    <property type="match status" value="1"/>
</dbReference>
<keyword evidence="8 12" id="KW-0067">ATP-binding</keyword>
<dbReference type="PANTHER" id="PTHR30580:SF0">
    <property type="entry name" value="PRIMOSOMAL PROTEIN N"/>
    <property type="match status" value="1"/>
</dbReference>
<keyword evidence="10 12" id="KW-0413">Isomerase</keyword>
<dbReference type="Pfam" id="PF18319">
    <property type="entry name" value="Zn_ribbon_PriA"/>
    <property type="match status" value="1"/>
</dbReference>
<dbReference type="InterPro" id="IPR001650">
    <property type="entry name" value="Helicase_C-like"/>
</dbReference>
<comment type="subunit">
    <text evidence="12">Component of the replication restart primosome.</text>
</comment>
<comment type="catalytic activity">
    <reaction evidence="12">
        <text>Couples ATP hydrolysis with the unwinding of duplex DNA by translocating in the 3'-5' direction.</text>
        <dbReference type="EC" id="5.6.2.4"/>
    </reaction>
</comment>
<feature type="domain" description="Helicase ATP-binding" evidence="13">
    <location>
        <begin position="238"/>
        <end position="403"/>
    </location>
</feature>
<dbReference type="GO" id="GO:0005524">
    <property type="term" value="F:ATP binding"/>
    <property type="evidence" value="ECO:0007669"/>
    <property type="project" value="UniProtKB-UniRule"/>
</dbReference>
<dbReference type="RefSeq" id="WP_145378473.1">
    <property type="nucleotide sequence ID" value="NZ_CP036276.1"/>
</dbReference>
<keyword evidence="3 12" id="KW-0479">Metal-binding</keyword>
<feature type="binding site" evidence="12">
    <location>
        <position position="465"/>
    </location>
    <ligand>
        <name>Zn(2+)</name>
        <dbReference type="ChEBI" id="CHEBI:29105"/>
        <label>1</label>
    </ligand>
</feature>
<keyword evidence="7 12" id="KW-0862">Zinc</keyword>
<dbReference type="GO" id="GO:0006270">
    <property type="term" value="P:DNA replication initiation"/>
    <property type="evidence" value="ECO:0007669"/>
    <property type="project" value="TreeGrafter"/>
</dbReference>
<comment type="catalytic activity">
    <reaction evidence="11 12">
        <text>ATP + H2O = ADP + phosphate + H(+)</text>
        <dbReference type="Rhea" id="RHEA:13065"/>
        <dbReference type="ChEBI" id="CHEBI:15377"/>
        <dbReference type="ChEBI" id="CHEBI:15378"/>
        <dbReference type="ChEBI" id="CHEBI:30616"/>
        <dbReference type="ChEBI" id="CHEBI:43474"/>
        <dbReference type="ChEBI" id="CHEBI:456216"/>
        <dbReference type="EC" id="5.6.2.4"/>
    </reaction>
</comment>
<evidence type="ECO:0000256" key="9">
    <source>
        <dbReference type="ARBA" id="ARBA00023125"/>
    </source>
</evidence>
<evidence type="ECO:0000256" key="1">
    <source>
        <dbReference type="ARBA" id="ARBA00022515"/>
    </source>
</evidence>
<dbReference type="HAMAP" id="MF_00983">
    <property type="entry name" value="PriA"/>
    <property type="match status" value="1"/>
</dbReference>
<dbReference type="InterPro" id="IPR040498">
    <property type="entry name" value="PriA_CRR"/>
</dbReference>
<sequence length="760" mass="84585">MTPPAQQQLFDDDPLPWELAAEEDVECAEVVFNRPMEQAFSYLVPEAWRGKLRAGQRVRCPFGRGNRPLTGYCVGFSRPKNTGKLKSLLEVIDREPLLNQHMLDLTQWIGERYLCSWGQALNTIIPAGVKNYAGTRMRTYFSIDEEALARVGETNLPTKQAAVIAALRAAKEPLQSKEIEQSADCGSGPVNGLKNKGILRVTRRRAATSPPSTDAVEREQDLTLNPEQLTALEKILQPLRSQKHETLLLHGVTGSGKTEVYIQAIREVVSYGRQAIVLVPEISLTPQTIRRFESRFDSVAVLHSHLTDAERHRQWKLISSGNVQVVVGARSAVFAPTTHLGLIVIDEEHETTFKQETTPRYHAREVARQRAKMAGIPLILGSATPTLESYARARRGIDQLITLKKRVSDLPLPPVSAVDVRNDPRCVSGSGIGRAIQTAIRAAVEDGGQVILFLNVRGHSPVLWCKACGEGIKCPNCDITLTWHKDRHLAMCHTCEFAIDPPKTCPRCGHAAVRYFGIGTQRLEEEVAAKFPRYKCLRMDSDTMRKRGSYETALDAFRKGEVQILLGTQMIAKGLDFPNVTLVGVIDADTILHQPDIRAAERTFQLIAQVAGRAGRSSKGGRVLVQTSSPDEPAIQFATAHDYVGFVHAEIQHRREMQAPPFWHLARVILRGLIDDEVVEFSNSMATVLRKAAEESDLPVRLLGPAPAPIMKLNKFYRHHFQLAAEQAETIQKLWRSVATKLPKSSNVEYVVDVDPLNMR</sequence>
<reference evidence="15 16" key="1">
    <citation type="submission" date="2019-02" db="EMBL/GenBank/DDBJ databases">
        <title>Deep-cultivation of Planctomycetes and their phenomic and genomic characterization uncovers novel biology.</title>
        <authorList>
            <person name="Wiegand S."/>
            <person name="Jogler M."/>
            <person name="Boedeker C."/>
            <person name="Pinto D."/>
            <person name="Vollmers J."/>
            <person name="Rivas-Marin E."/>
            <person name="Kohn T."/>
            <person name="Peeters S.H."/>
            <person name="Heuer A."/>
            <person name="Rast P."/>
            <person name="Oberbeckmann S."/>
            <person name="Bunk B."/>
            <person name="Jeske O."/>
            <person name="Meyerdierks A."/>
            <person name="Storesund J.E."/>
            <person name="Kallscheuer N."/>
            <person name="Luecker S."/>
            <person name="Lage O.M."/>
            <person name="Pohl T."/>
            <person name="Merkel B.J."/>
            <person name="Hornburger P."/>
            <person name="Mueller R.-W."/>
            <person name="Bruemmer F."/>
            <person name="Labrenz M."/>
            <person name="Spormann A.M."/>
            <person name="Op den Camp H."/>
            <person name="Overmann J."/>
            <person name="Amann R."/>
            <person name="Jetten M.S.M."/>
            <person name="Mascher T."/>
            <person name="Medema M.H."/>
            <person name="Devos D.P."/>
            <person name="Kaster A.-K."/>
            <person name="Ovreas L."/>
            <person name="Rohde M."/>
            <person name="Galperin M.Y."/>
            <person name="Jogler C."/>
        </authorList>
    </citation>
    <scope>NUCLEOTIDE SEQUENCE [LARGE SCALE GENOMIC DNA]</scope>
    <source>
        <strain evidence="15 16">Mal52</strain>
    </source>
</reference>
<proteinExistence type="inferred from homology"/>
<accession>A0A517ZTZ0</accession>
<dbReference type="PROSITE" id="PS51194">
    <property type="entry name" value="HELICASE_CTER"/>
    <property type="match status" value="1"/>
</dbReference>
<dbReference type="InterPro" id="IPR041236">
    <property type="entry name" value="PriA_C"/>
</dbReference>
<feature type="binding site" evidence="12">
    <location>
        <position position="492"/>
    </location>
    <ligand>
        <name>Zn(2+)</name>
        <dbReference type="ChEBI" id="CHEBI:29105"/>
        <label>2</label>
    </ligand>
</feature>
<dbReference type="CDD" id="cd18804">
    <property type="entry name" value="SF2_C_priA"/>
    <property type="match status" value="1"/>
</dbReference>
<comment type="similarity">
    <text evidence="12">Belongs to the helicase family. PriA subfamily.</text>
</comment>
<dbReference type="FunFam" id="3.40.50.300:FF:000489">
    <property type="entry name" value="Primosome assembly protein PriA"/>
    <property type="match status" value="1"/>
</dbReference>
<keyword evidence="5 12" id="KW-0378">Hydrolase</keyword>
<dbReference type="Pfam" id="PF00270">
    <property type="entry name" value="DEAD"/>
    <property type="match status" value="1"/>
</dbReference>
<evidence type="ECO:0000259" key="13">
    <source>
        <dbReference type="PROSITE" id="PS51192"/>
    </source>
</evidence>
<evidence type="ECO:0000313" key="15">
    <source>
        <dbReference type="EMBL" id="QDU45941.1"/>
    </source>
</evidence>
<dbReference type="GO" id="GO:0003677">
    <property type="term" value="F:DNA binding"/>
    <property type="evidence" value="ECO:0007669"/>
    <property type="project" value="UniProtKB-UniRule"/>
</dbReference>
<evidence type="ECO:0000256" key="3">
    <source>
        <dbReference type="ARBA" id="ARBA00022723"/>
    </source>
</evidence>
<comment type="function">
    <text evidence="12">Initiates the restart of stalled replication forks, which reloads the replicative helicase on sites other than the origin of replication. Recognizes and binds to abandoned replication forks and remodels them to uncover a helicase loading site. Promotes assembly of the primosome at these replication forks.</text>
</comment>
<evidence type="ECO:0000256" key="4">
    <source>
        <dbReference type="ARBA" id="ARBA00022741"/>
    </source>
</evidence>
<dbReference type="CDD" id="cd17929">
    <property type="entry name" value="DEXHc_priA"/>
    <property type="match status" value="1"/>
</dbReference>
<dbReference type="Pfam" id="PF18074">
    <property type="entry name" value="PriA_C"/>
    <property type="match status" value="1"/>
</dbReference>
<evidence type="ECO:0000256" key="6">
    <source>
        <dbReference type="ARBA" id="ARBA00022806"/>
    </source>
</evidence>
<name>A0A517ZTZ0_9PLAN</name>
<dbReference type="GO" id="GO:0016887">
    <property type="term" value="F:ATP hydrolysis activity"/>
    <property type="evidence" value="ECO:0007669"/>
    <property type="project" value="RHEA"/>
</dbReference>
<dbReference type="InterPro" id="IPR014001">
    <property type="entry name" value="Helicase_ATP-bd"/>
</dbReference>
<dbReference type="GO" id="GO:0006269">
    <property type="term" value="P:DNA replication, synthesis of primer"/>
    <property type="evidence" value="ECO:0007669"/>
    <property type="project" value="UniProtKB-KW"/>
</dbReference>
<dbReference type="GO" id="GO:0008270">
    <property type="term" value="F:zinc ion binding"/>
    <property type="evidence" value="ECO:0007669"/>
    <property type="project" value="UniProtKB-UniRule"/>
</dbReference>
<gene>
    <name evidence="12 15" type="primary">priA</name>
    <name evidence="15" type="ORF">Mal52_44380</name>
</gene>
<evidence type="ECO:0000259" key="14">
    <source>
        <dbReference type="PROSITE" id="PS51194"/>
    </source>
</evidence>
<protein>
    <recommendedName>
        <fullName evidence="12">Replication restart protein PriA</fullName>
    </recommendedName>
    <alternativeName>
        <fullName evidence="12">ATP-dependent DNA helicase PriA</fullName>
        <ecNumber evidence="12">5.6.2.4</ecNumber>
    </alternativeName>
    <alternativeName>
        <fullName evidence="12">DNA 3'-5' helicase PriA</fullName>
    </alternativeName>
</protein>
<dbReference type="Pfam" id="PF00271">
    <property type="entry name" value="Helicase_C"/>
    <property type="match status" value="1"/>
</dbReference>
<comment type="cofactor">
    <cofactor evidence="12">
        <name>Zn(2+)</name>
        <dbReference type="ChEBI" id="CHEBI:29105"/>
    </cofactor>
    <text evidence="12">Binds 2 zinc ions per subunit.</text>
</comment>
<evidence type="ECO:0000256" key="5">
    <source>
        <dbReference type="ARBA" id="ARBA00022801"/>
    </source>
</evidence>
<feature type="binding site" evidence="12">
    <location>
        <position position="477"/>
    </location>
    <ligand>
        <name>Zn(2+)</name>
        <dbReference type="ChEBI" id="CHEBI:29105"/>
        <label>2</label>
    </ligand>
</feature>
<evidence type="ECO:0000256" key="12">
    <source>
        <dbReference type="HAMAP-Rule" id="MF_00983"/>
    </source>
</evidence>
<feature type="binding site" evidence="12">
    <location>
        <position position="468"/>
    </location>
    <ligand>
        <name>Zn(2+)</name>
        <dbReference type="ChEBI" id="CHEBI:29105"/>
        <label>1</label>
    </ligand>
</feature>
<organism evidence="15 16">
    <name type="scientific">Symmachiella dynata</name>
    <dbReference type="NCBI Taxonomy" id="2527995"/>
    <lineage>
        <taxon>Bacteria</taxon>
        <taxon>Pseudomonadati</taxon>
        <taxon>Planctomycetota</taxon>
        <taxon>Planctomycetia</taxon>
        <taxon>Planctomycetales</taxon>
        <taxon>Planctomycetaceae</taxon>
        <taxon>Symmachiella</taxon>
    </lineage>
</organism>
<evidence type="ECO:0000256" key="11">
    <source>
        <dbReference type="ARBA" id="ARBA00048988"/>
    </source>
</evidence>
<evidence type="ECO:0000256" key="2">
    <source>
        <dbReference type="ARBA" id="ARBA00022705"/>
    </source>
</evidence>
<dbReference type="GO" id="GO:0043138">
    <property type="term" value="F:3'-5' DNA helicase activity"/>
    <property type="evidence" value="ECO:0007669"/>
    <property type="project" value="UniProtKB-EC"/>
</dbReference>
<dbReference type="InterPro" id="IPR041222">
    <property type="entry name" value="PriA_3primeBD"/>
</dbReference>
<evidence type="ECO:0000256" key="8">
    <source>
        <dbReference type="ARBA" id="ARBA00022840"/>
    </source>
</evidence>
<dbReference type="Proteomes" id="UP000319383">
    <property type="component" value="Chromosome"/>
</dbReference>
<keyword evidence="4 12" id="KW-0547">Nucleotide-binding</keyword>
<dbReference type="InterPro" id="IPR005259">
    <property type="entry name" value="PriA"/>
</dbReference>
<evidence type="ECO:0000313" key="16">
    <source>
        <dbReference type="Proteomes" id="UP000319383"/>
    </source>
</evidence>
<dbReference type="AlphaFoldDB" id="A0A517ZTZ0"/>
<feature type="binding site" evidence="12">
    <location>
        <position position="505"/>
    </location>
    <ligand>
        <name>Zn(2+)</name>
        <dbReference type="ChEBI" id="CHEBI:29105"/>
        <label>1</label>
    </ligand>
</feature>
<feature type="domain" description="Helicase C-terminal" evidence="14">
    <location>
        <begin position="500"/>
        <end position="686"/>
    </location>
</feature>
<feature type="binding site" evidence="12">
    <location>
        <position position="508"/>
    </location>
    <ligand>
        <name>Zn(2+)</name>
        <dbReference type="ChEBI" id="CHEBI:29105"/>
        <label>1</label>
    </ligand>
</feature>
<dbReference type="InterPro" id="IPR042115">
    <property type="entry name" value="PriA_3primeBD_sf"/>
</dbReference>
<dbReference type="SMART" id="SM00490">
    <property type="entry name" value="HELICc"/>
    <property type="match status" value="1"/>
</dbReference>
<dbReference type="Gene3D" id="3.40.50.300">
    <property type="entry name" value="P-loop containing nucleotide triphosphate hydrolases"/>
    <property type="match status" value="2"/>
</dbReference>
<dbReference type="NCBIfam" id="TIGR00595">
    <property type="entry name" value="priA"/>
    <property type="match status" value="1"/>
</dbReference>
<dbReference type="InterPro" id="IPR027417">
    <property type="entry name" value="P-loop_NTPase"/>
</dbReference>